<evidence type="ECO:0000313" key="1">
    <source>
        <dbReference type="EMBL" id="CAE7260342.1"/>
    </source>
</evidence>
<proteinExistence type="predicted"/>
<comment type="caution">
    <text evidence="1">The sequence shown here is derived from an EMBL/GenBank/DDBJ whole genome shotgun (WGS) entry which is preliminary data.</text>
</comment>
<protein>
    <submittedName>
        <fullName evidence="1">ANK1 protein</fullName>
    </submittedName>
</protein>
<reference evidence="1" key="1">
    <citation type="submission" date="2021-02" db="EMBL/GenBank/DDBJ databases">
        <authorList>
            <person name="Dougan E. K."/>
            <person name="Rhodes N."/>
            <person name="Thang M."/>
            <person name="Chan C."/>
        </authorList>
    </citation>
    <scope>NUCLEOTIDE SEQUENCE</scope>
</reference>
<dbReference type="Proteomes" id="UP000649617">
    <property type="component" value="Unassembled WGS sequence"/>
</dbReference>
<name>A0A812MAK6_SYMPI</name>
<accession>A0A812MAK6</accession>
<gene>
    <name evidence="1" type="primary">ANK1</name>
    <name evidence="1" type="ORF">SPIL2461_LOCUS5443</name>
</gene>
<evidence type="ECO:0000313" key="2">
    <source>
        <dbReference type="Proteomes" id="UP000649617"/>
    </source>
</evidence>
<keyword evidence="2" id="KW-1185">Reference proteome</keyword>
<sequence length="257" mass="28808">MKPQQAVRRWSGALHYASADVRCDKEVLLKAVAVLWHPGILAAAYPDLQDRGSMLYLVEKTRCWWLPHFMKNRELAKDKEFMAECKASAGCGLVFTYYQSFDCFNDIRKKFPTAGASVPGGTATVWFGDEPVFGHSAADGWCCHWLREVRRHHELGEVICCAVSNIFDADWVEKYKAGSSELSDKDAEKHGEAFRNGRPVGWGEGEIVIEGSSGGAKKFDRAAPVHPRTQLPLGVGCRWERQALDGMEFPVYAFFMP</sequence>
<organism evidence="1 2">
    <name type="scientific">Symbiodinium pilosum</name>
    <name type="common">Dinoflagellate</name>
    <dbReference type="NCBI Taxonomy" id="2952"/>
    <lineage>
        <taxon>Eukaryota</taxon>
        <taxon>Sar</taxon>
        <taxon>Alveolata</taxon>
        <taxon>Dinophyceae</taxon>
        <taxon>Suessiales</taxon>
        <taxon>Symbiodiniaceae</taxon>
        <taxon>Symbiodinium</taxon>
    </lineage>
</organism>
<dbReference type="EMBL" id="CAJNIZ010007680">
    <property type="protein sequence ID" value="CAE7260342.1"/>
    <property type="molecule type" value="Genomic_DNA"/>
</dbReference>
<dbReference type="AlphaFoldDB" id="A0A812MAK6"/>